<dbReference type="GO" id="GO:0004514">
    <property type="term" value="F:nicotinate-nucleotide diphosphorylase (carboxylating) activity"/>
    <property type="evidence" value="ECO:0007669"/>
    <property type="project" value="UniProtKB-EC"/>
</dbReference>
<evidence type="ECO:0000256" key="5">
    <source>
        <dbReference type="ARBA" id="ARBA00020990"/>
    </source>
</evidence>
<sequence>MTASKTIPAVFPADPRFPFTAPLGKLDCDPSLFTALARVALAEDLADGDATTLATVPKNETGRGLLVTRQAGVLSGIDAVRAVLVTAAEPEFRAVLGGAVSLSVSLDNGARIAAGDVVGVLTGPARAILQLERTVLNMLCHASGVATRTATWVDAVDAEVPDGHPVAVRDSRKTLPGLRMLEKRAVVHGGGVPHRFNLSDQAMVKDNHVTAGGGVVDAYRAVRAAHPELWCEVEVDNLAQLRTVLELKKPPQQVLLDNFSVTDTEAAVAVRAETAPGVLLESSGGLTLETVGAYAATGVDSVAVGALTHSSPALDIGLDLVAH</sequence>
<dbReference type="InterPro" id="IPR037128">
    <property type="entry name" value="Quinolinate_PRibosylTase_N_sf"/>
</dbReference>
<dbReference type="GO" id="GO:0009435">
    <property type="term" value="P:NAD+ biosynthetic process"/>
    <property type="evidence" value="ECO:0007669"/>
    <property type="project" value="UniProtKB-UniPathway"/>
</dbReference>
<dbReference type="eggNOG" id="COG0157">
    <property type="taxonomic scope" value="Bacteria"/>
</dbReference>
<dbReference type="FunFam" id="3.20.20.70:FF:000030">
    <property type="entry name" value="Nicotinate-nucleotide pyrophosphorylase, carboxylating"/>
    <property type="match status" value="1"/>
</dbReference>
<dbReference type="Pfam" id="PF01729">
    <property type="entry name" value="QRPTase_C"/>
    <property type="match status" value="1"/>
</dbReference>
<dbReference type="UniPathway" id="UPA00253">
    <property type="reaction ID" value="UER00331"/>
</dbReference>
<gene>
    <name evidence="14" type="ORF">A606_04785</name>
</gene>
<name>S4XDH9_9CORY</name>
<feature type="domain" description="Quinolinate phosphoribosyl transferase C-terminal" evidence="12">
    <location>
        <begin position="145"/>
        <end position="319"/>
    </location>
</feature>
<dbReference type="InterPro" id="IPR022412">
    <property type="entry name" value="Quinolinate_PRibosylTrfase_N"/>
</dbReference>
<comment type="catalytic activity">
    <reaction evidence="10">
        <text>nicotinate beta-D-ribonucleotide + CO2 + diphosphate = quinolinate + 5-phospho-alpha-D-ribose 1-diphosphate + 2 H(+)</text>
        <dbReference type="Rhea" id="RHEA:12733"/>
        <dbReference type="ChEBI" id="CHEBI:15378"/>
        <dbReference type="ChEBI" id="CHEBI:16526"/>
        <dbReference type="ChEBI" id="CHEBI:29959"/>
        <dbReference type="ChEBI" id="CHEBI:33019"/>
        <dbReference type="ChEBI" id="CHEBI:57502"/>
        <dbReference type="ChEBI" id="CHEBI:58017"/>
        <dbReference type="EC" id="2.4.2.19"/>
    </reaction>
</comment>
<evidence type="ECO:0000256" key="6">
    <source>
        <dbReference type="ARBA" id="ARBA00022642"/>
    </source>
</evidence>
<dbReference type="InterPro" id="IPR013785">
    <property type="entry name" value="Aldolase_TIM"/>
</dbReference>
<dbReference type="PANTHER" id="PTHR32179">
    <property type="entry name" value="NICOTINATE-NUCLEOTIDE PYROPHOSPHORYLASE [CARBOXYLATING]"/>
    <property type="match status" value="1"/>
</dbReference>
<evidence type="ECO:0000313" key="15">
    <source>
        <dbReference type="Proteomes" id="UP000014809"/>
    </source>
</evidence>
<dbReference type="NCBIfam" id="TIGR00078">
    <property type="entry name" value="nadC"/>
    <property type="match status" value="1"/>
</dbReference>
<dbReference type="Pfam" id="PF02749">
    <property type="entry name" value="QRPTase_N"/>
    <property type="match status" value="1"/>
</dbReference>
<dbReference type="Proteomes" id="UP000014809">
    <property type="component" value="Chromosome"/>
</dbReference>
<dbReference type="SUPFAM" id="SSF51690">
    <property type="entry name" value="Nicotinate/Quinolinate PRTase C-terminal domain-like"/>
    <property type="match status" value="1"/>
</dbReference>
<dbReference type="KEGG" id="cter:A606_04785"/>
<evidence type="ECO:0000256" key="10">
    <source>
        <dbReference type="ARBA" id="ARBA00047445"/>
    </source>
</evidence>
<dbReference type="InterPro" id="IPR036068">
    <property type="entry name" value="Nicotinate_pribotase-like_C"/>
</dbReference>
<dbReference type="PANTHER" id="PTHR32179:SF3">
    <property type="entry name" value="NICOTINATE-NUCLEOTIDE PYROPHOSPHORYLASE [CARBOXYLATING]"/>
    <property type="match status" value="1"/>
</dbReference>
<dbReference type="GO" id="GO:0005737">
    <property type="term" value="C:cytoplasm"/>
    <property type="evidence" value="ECO:0007669"/>
    <property type="project" value="TreeGrafter"/>
</dbReference>
<dbReference type="EMBL" id="CP003696">
    <property type="protein sequence ID" value="AGP30606.1"/>
    <property type="molecule type" value="Genomic_DNA"/>
</dbReference>
<keyword evidence="15" id="KW-1185">Reference proteome</keyword>
<dbReference type="SUPFAM" id="SSF54675">
    <property type="entry name" value="Nicotinate/Quinolinate PRTase N-terminal domain-like"/>
    <property type="match status" value="1"/>
</dbReference>
<comment type="pathway">
    <text evidence="2">Cofactor biosynthesis; NAD(+) biosynthesis; nicotinate D-ribonucleotide from quinolinate: step 1/1.</text>
</comment>
<dbReference type="HOGENOM" id="CLU_039622_0_0_11"/>
<proteinExistence type="inferred from homology"/>
<evidence type="ECO:0000256" key="4">
    <source>
        <dbReference type="ARBA" id="ARBA00011944"/>
    </source>
</evidence>
<dbReference type="Gene3D" id="3.90.1170.20">
    <property type="entry name" value="Quinolinate phosphoribosyl transferase, N-terminal domain"/>
    <property type="match status" value="1"/>
</dbReference>
<evidence type="ECO:0000313" key="14">
    <source>
        <dbReference type="EMBL" id="AGP30606.1"/>
    </source>
</evidence>
<evidence type="ECO:0000259" key="13">
    <source>
        <dbReference type="Pfam" id="PF02749"/>
    </source>
</evidence>
<dbReference type="InterPro" id="IPR002638">
    <property type="entry name" value="Quinolinate_PRibosylTrfase_C"/>
</dbReference>
<organism evidence="14 15">
    <name type="scientific">Corynebacterium terpenotabidum Y-11</name>
    <dbReference type="NCBI Taxonomy" id="1200352"/>
    <lineage>
        <taxon>Bacteria</taxon>
        <taxon>Bacillati</taxon>
        <taxon>Actinomycetota</taxon>
        <taxon>Actinomycetes</taxon>
        <taxon>Mycobacteriales</taxon>
        <taxon>Corynebacteriaceae</taxon>
        <taxon>Corynebacterium</taxon>
    </lineage>
</organism>
<comment type="similarity">
    <text evidence="3 11">Belongs to the NadC/ModD family.</text>
</comment>
<accession>S4XDH9</accession>
<evidence type="ECO:0000256" key="2">
    <source>
        <dbReference type="ARBA" id="ARBA00004893"/>
    </source>
</evidence>
<evidence type="ECO:0000256" key="9">
    <source>
        <dbReference type="ARBA" id="ARBA00033102"/>
    </source>
</evidence>
<evidence type="ECO:0000256" key="3">
    <source>
        <dbReference type="ARBA" id="ARBA00009400"/>
    </source>
</evidence>
<evidence type="ECO:0000256" key="11">
    <source>
        <dbReference type="PIRNR" id="PIRNR006250"/>
    </source>
</evidence>
<dbReference type="EC" id="2.4.2.19" evidence="4"/>
<comment type="function">
    <text evidence="1">Involved in the catabolism of quinolinic acid (QA).</text>
</comment>
<protein>
    <recommendedName>
        <fullName evidence="5">Nicotinate-nucleotide pyrophosphorylase [carboxylating]</fullName>
        <ecNumber evidence="4">2.4.2.19</ecNumber>
    </recommendedName>
    <alternativeName>
        <fullName evidence="9">Quinolinate phosphoribosyltransferase [decarboxylating]</fullName>
    </alternativeName>
</protein>
<dbReference type="CDD" id="cd01572">
    <property type="entry name" value="QPRTase"/>
    <property type="match status" value="1"/>
</dbReference>
<dbReference type="InterPro" id="IPR004393">
    <property type="entry name" value="NadC"/>
</dbReference>
<dbReference type="InterPro" id="IPR027277">
    <property type="entry name" value="NadC/ModD"/>
</dbReference>
<evidence type="ECO:0000259" key="12">
    <source>
        <dbReference type="Pfam" id="PF01729"/>
    </source>
</evidence>
<dbReference type="AlphaFoldDB" id="S4XDH9"/>
<dbReference type="GO" id="GO:0034213">
    <property type="term" value="P:quinolinate catabolic process"/>
    <property type="evidence" value="ECO:0007669"/>
    <property type="project" value="TreeGrafter"/>
</dbReference>
<dbReference type="PATRIC" id="fig|1200352.3.peg.969"/>
<feature type="domain" description="Quinolinate phosphoribosyl transferase N-terminal" evidence="13">
    <location>
        <begin position="49"/>
        <end position="143"/>
    </location>
</feature>
<keyword evidence="7 11" id="KW-0328">Glycosyltransferase</keyword>
<evidence type="ECO:0000256" key="7">
    <source>
        <dbReference type="ARBA" id="ARBA00022676"/>
    </source>
</evidence>
<dbReference type="Gene3D" id="3.20.20.70">
    <property type="entry name" value="Aldolase class I"/>
    <property type="match status" value="1"/>
</dbReference>
<evidence type="ECO:0000256" key="1">
    <source>
        <dbReference type="ARBA" id="ARBA00003237"/>
    </source>
</evidence>
<evidence type="ECO:0000256" key="8">
    <source>
        <dbReference type="ARBA" id="ARBA00022679"/>
    </source>
</evidence>
<dbReference type="STRING" id="1200352.A606_04785"/>
<keyword evidence="8 11" id="KW-0808">Transferase</keyword>
<reference evidence="14 15" key="1">
    <citation type="submission" date="2012-06" db="EMBL/GenBank/DDBJ databases">
        <title>Complete genome sequence of Corynebacterium terpenotabidum Y-11 (=DSM 44721).</title>
        <authorList>
            <person name="Ruckert C."/>
            <person name="Albersmeier A."/>
            <person name="Al-Dilaimi A."/>
            <person name="Szczepanowski R."/>
            <person name="Kalinowski J."/>
        </authorList>
    </citation>
    <scope>NUCLEOTIDE SEQUENCE [LARGE SCALE GENOMIC DNA]</scope>
    <source>
        <strain evidence="14 15">Y-11</strain>
    </source>
</reference>
<keyword evidence="6" id="KW-0662">Pyridine nucleotide biosynthesis</keyword>
<dbReference type="PIRSF" id="PIRSF006250">
    <property type="entry name" value="NadC_ModD"/>
    <property type="match status" value="1"/>
</dbReference>